<evidence type="ECO:0000313" key="1">
    <source>
        <dbReference type="EMBL" id="MDQ0103686.1"/>
    </source>
</evidence>
<keyword evidence="2" id="KW-1185">Reference proteome</keyword>
<reference evidence="1 2" key="1">
    <citation type="submission" date="2023-07" db="EMBL/GenBank/DDBJ databases">
        <title>Sorghum-associated microbial communities from plants grown in Nebraska, USA.</title>
        <authorList>
            <person name="Schachtman D."/>
        </authorList>
    </citation>
    <scope>NUCLEOTIDE SEQUENCE [LARGE SCALE GENOMIC DNA]</scope>
    <source>
        <strain evidence="1 2">CC523</strain>
    </source>
</reference>
<evidence type="ECO:0008006" key="3">
    <source>
        <dbReference type="Google" id="ProtNLM"/>
    </source>
</evidence>
<organism evidence="1 2">
    <name type="scientific">Paenarthrobacter nicotinovorans</name>
    <name type="common">Arthrobacter nicotinovorans</name>
    <dbReference type="NCBI Taxonomy" id="29320"/>
    <lineage>
        <taxon>Bacteria</taxon>
        <taxon>Bacillati</taxon>
        <taxon>Actinomycetota</taxon>
        <taxon>Actinomycetes</taxon>
        <taxon>Micrococcales</taxon>
        <taxon>Micrococcaceae</taxon>
        <taxon>Paenarthrobacter</taxon>
    </lineage>
</organism>
<accession>A0ABT9TPU7</accession>
<sequence length="284" mass="30399">MDVNTISKQLLFTTAKITAHMPGGGISSGTGFIMDIGESGERIPILITNKHVVAGAQSLSVRLIGQAQGKPKLGLAHDFPFNPADLPFVGHPDPAIDITSVPLVPLIRDKESEVFIAPLHKSLLPSPEEGQLHDALEEVTFVGYPNGWADDAHHTPIVRRGITATPMSLRFGGNPVFLVDGSVFGGSSGSPVFLFNKGSYSDGQNGIIVGTRFQLVGVMAATMVRHSQLPLAVSTQPHAKLAQEMNLGVAFNWEAIAETVVELEKFYKITHPDPTKEEALAQPE</sequence>
<dbReference type="Pfam" id="PF13365">
    <property type="entry name" value="Trypsin_2"/>
    <property type="match status" value="1"/>
</dbReference>
<dbReference type="SUPFAM" id="SSF50494">
    <property type="entry name" value="Trypsin-like serine proteases"/>
    <property type="match status" value="1"/>
</dbReference>
<evidence type="ECO:0000313" key="2">
    <source>
        <dbReference type="Proteomes" id="UP001244563"/>
    </source>
</evidence>
<name>A0ABT9TPU7_PAENI</name>
<dbReference type="EMBL" id="JAUSSW010000010">
    <property type="protein sequence ID" value="MDQ0103686.1"/>
    <property type="molecule type" value="Genomic_DNA"/>
</dbReference>
<gene>
    <name evidence="1" type="ORF">J2T10_003351</name>
</gene>
<dbReference type="RefSeq" id="WP_306878939.1">
    <property type="nucleotide sequence ID" value="NZ_JAUSSW010000010.1"/>
</dbReference>
<dbReference type="Gene3D" id="2.40.10.120">
    <property type="match status" value="1"/>
</dbReference>
<dbReference type="InterPro" id="IPR009003">
    <property type="entry name" value="Peptidase_S1_PA"/>
</dbReference>
<dbReference type="Proteomes" id="UP001244563">
    <property type="component" value="Unassembled WGS sequence"/>
</dbReference>
<protein>
    <recommendedName>
        <fullName evidence="3">Trypsin-like peptidase</fullName>
    </recommendedName>
</protein>
<proteinExistence type="predicted"/>
<comment type="caution">
    <text evidence="1">The sequence shown here is derived from an EMBL/GenBank/DDBJ whole genome shotgun (WGS) entry which is preliminary data.</text>
</comment>